<dbReference type="InterPro" id="IPR036873">
    <property type="entry name" value="Rhodanese-like_dom_sf"/>
</dbReference>
<accession>A0A951Q842</accession>
<dbReference type="GO" id="GO:0004792">
    <property type="term" value="F:thiosulfate-cyanide sulfurtransferase activity"/>
    <property type="evidence" value="ECO:0007669"/>
    <property type="project" value="InterPro"/>
</dbReference>
<dbReference type="PROSITE" id="PS00380">
    <property type="entry name" value="RHODANESE_1"/>
    <property type="match status" value="1"/>
</dbReference>
<dbReference type="InterPro" id="IPR001763">
    <property type="entry name" value="Rhodanese-like_dom"/>
</dbReference>
<evidence type="ECO:0000259" key="3">
    <source>
        <dbReference type="PROSITE" id="PS50206"/>
    </source>
</evidence>
<feature type="domain" description="Rhodanese" evidence="3">
    <location>
        <begin position="30"/>
        <end position="158"/>
    </location>
</feature>
<dbReference type="Proteomes" id="UP000757435">
    <property type="component" value="Unassembled WGS sequence"/>
</dbReference>
<reference evidence="4" key="2">
    <citation type="journal article" date="2022" name="Microbiol. Resour. Announc.">
        <title>Metagenome Sequencing to Explore Phylogenomics of Terrestrial Cyanobacteria.</title>
        <authorList>
            <person name="Ward R.D."/>
            <person name="Stajich J.E."/>
            <person name="Johansen J.R."/>
            <person name="Huntemann M."/>
            <person name="Clum A."/>
            <person name="Foster B."/>
            <person name="Foster B."/>
            <person name="Roux S."/>
            <person name="Palaniappan K."/>
            <person name="Varghese N."/>
            <person name="Mukherjee S."/>
            <person name="Reddy T.B.K."/>
            <person name="Daum C."/>
            <person name="Copeland A."/>
            <person name="Chen I.A."/>
            <person name="Ivanova N.N."/>
            <person name="Kyrpides N.C."/>
            <person name="Shapiro N."/>
            <person name="Eloe-Fadrosh E.A."/>
            <person name="Pietrasiak N."/>
        </authorList>
    </citation>
    <scope>NUCLEOTIDE SEQUENCE</scope>
    <source>
        <strain evidence="4">UHER 2000/2452</strain>
    </source>
</reference>
<comment type="caution">
    <text evidence="4">The sequence shown here is derived from an EMBL/GenBank/DDBJ whole genome shotgun (WGS) entry which is preliminary data.</text>
</comment>
<dbReference type="CDD" id="cd01449">
    <property type="entry name" value="TST_Repeat_2"/>
    <property type="match status" value="1"/>
</dbReference>
<organism evidence="4 5">
    <name type="scientific">Drouetiella hepatica Uher 2000/2452</name>
    <dbReference type="NCBI Taxonomy" id="904376"/>
    <lineage>
        <taxon>Bacteria</taxon>
        <taxon>Bacillati</taxon>
        <taxon>Cyanobacteriota</taxon>
        <taxon>Cyanophyceae</taxon>
        <taxon>Oculatellales</taxon>
        <taxon>Oculatellaceae</taxon>
        <taxon>Drouetiella</taxon>
    </lineage>
</organism>
<dbReference type="PANTHER" id="PTHR11364">
    <property type="entry name" value="THIOSULFATE SULFERTANSFERASE"/>
    <property type="match status" value="1"/>
</dbReference>
<dbReference type="InterPro" id="IPR045078">
    <property type="entry name" value="TST/MPST-like"/>
</dbReference>
<dbReference type="SMART" id="SM00450">
    <property type="entry name" value="RHOD"/>
    <property type="match status" value="2"/>
</dbReference>
<gene>
    <name evidence="4" type="ORF">KME15_02985</name>
</gene>
<dbReference type="CDD" id="cd01448">
    <property type="entry name" value="TST_Repeat_1"/>
    <property type="match status" value="1"/>
</dbReference>
<evidence type="ECO:0000313" key="5">
    <source>
        <dbReference type="Proteomes" id="UP000757435"/>
    </source>
</evidence>
<name>A0A951Q842_9CYAN</name>
<dbReference type="PANTHER" id="PTHR11364:SF27">
    <property type="entry name" value="SULFURTRANSFERASE"/>
    <property type="match status" value="1"/>
</dbReference>
<protein>
    <submittedName>
        <fullName evidence="4">Sulfurtransferase</fullName>
    </submittedName>
</protein>
<proteinExistence type="predicted"/>
<reference evidence="4" key="1">
    <citation type="submission" date="2021-05" db="EMBL/GenBank/DDBJ databases">
        <authorList>
            <person name="Pietrasiak N."/>
            <person name="Ward R."/>
            <person name="Stajich J.E."/>
            <person name="Kurbessoian T."/>
        </authorList>
    </citation>
    <scope>NUCLEOTIDE SEQUENCE</scope>
    <source>
        <strain evidence="4">UHER 2000/2452</strain>
    </source>
</reference>
<dbReference type="Gene3D" id="3.40.250.10">
    <property type="entry name" value="Rhodanese-like domain"/>
    <property type="match status" value="2"/>
</dbReference>
<dbReference type="EMBL" id="JAHHHD010000002">
    <property type="protein sequence ID" value="MBW4657614.1"/>
    <property type="molecule type" value="Genomic_DNA"/>
</dbReference>
<sequence>MNKSVNSSGIYYDISQESVISAMWLYENLQDSQGVIIDCRFSLAEPDLGQRQYQCSHIPGAHYFDLNQDLSSPVGQEGGRHPLPDLAQLAEKLSSVGVNFEEADAESDRFSWVVVYDDSRFGFAARLWWLLRYMGFDRVAVLDGGWSGWVAANYPVTDAVPLSKAKASRAKTTGSEISRLVPQTRSHWVVDREAVKSRKDLPGVVLVDSREGERYRGEREPIDPIAGHIPGAVNYPWQEVTDAQGYCKPVFEQQQRWAALSEAEEILVYCGSGVTACVNLLSLAIAGIDTGKLYVGGWSDWCSRL</sequence>
<evidence type="ECO:0000256" key="2">
    <source>
        <dbReference type="ARBA" id="ARBA00022737"/>
    </source>
</evidence>
<keyword evidence="1" id="KW-0808">Transferase</keyword>
<dbReference type="PROSITE" id="PS50206">
    <property type="entry name" value="RHODANESE_3"/>
    <property type="match status" value="2"/>
</dbReference>
<evidence type="ECO:0000256" key="1">
    <source>
        <dbReference type="ARBA" id="ARBA00022679"/>
    </source>
</evidence>
<feature type="domain" description="Rhodanese" evidence="3">
    <location>
        <begin position="200"/>
        <end position="303"/>
    </location>
</feature>
<dbReference type="InterPro" id="IPR001307">
    <property type="entry name" value="Thiosulphate_STrfase_CS"/>
</dbReference>
<evidence type="ECO:0000313" key="4">
    <source>
        <dbReference type="EMBL" id="MBW4657614.1"/>
    </source>
</evidence>
<dbReference type="SUPFAM" id="SSF52821">
    <property type="entry name" value="Rhodanese/Cell cycle control phosphatase"/>
    <property type="match status" value="2"/>
</dbReference>
<keyword evidence="2" id="KW-0677">Repeat</keyword>
<dbReference type="Pfam" id="PF00581">
    <property type="entry name" value="Rhodanese"/>
    <property type="match status" value="2"/>
</dbReference>
<dbReference type="AlphaFoldDB" id="A0A951Q842"/>